<dbReference type="RefSeq" id="WP_103096056.1">
    <property type="nucleotide sequence ID" value="NZ_LYMM01000032.1"/>
</dbReference>
<sequence>MIVVTGEFRMPPEALDAARAAMGRVIAASRAEPGCLDYIYAEDILEPGLFRVIERWTDRAALSRHFEMPHMKRWLEERAAMGLTGRQVTAHAVTVSEAL</sequence>
<keyword evidence="3" id="KW-1185">Reference proteome</keyword>
<protein>
    <submittedName>
        <fullName evidence="2">Antibiotic biosynthesis monooxygenase</fullName>
    </submittedName>
</protein>
<organism evidence="2 3">
    <name type="scientific">Novosphingobium guangzhouense</name>
    <dbReference type="NCBI Taxonomy" id="1850347"/>
    <lineage>
        <taxon>Bacteria</taxon>
        <taxon>Pseudomonadati</taxon>
        <taxon>Pseudomonadota</taxon>
        <taxon>Alphaproteobacteria</taxon>
        <taxon>Sphingomonadales</taxon>
        <taxon>Sphingomonadaceae</taxon>
        <taxon>Novosphingobium</taxon>
    </lineage>
</organism>
<comment type="caution">
    <text evidence="2">The sequence shown here is derived from an EMBL/GenBank/DDBJ whole genome shotgun (WGS) entry which is preliminary data.</text>
</comment>
<accession>A0A2K2G0X3</accession>
<dbReference type="InterPro" id="IPR050744">
    <property type="entry name" value="AI-2_Isomerase_LsrG"/>
</dbReference>
<keyword evidence="2" id="KW-0560">Oxidoreductase</keyword>
<dbReference type="Proteomes" id="UP000236327">
    <property type="component" value="Unassembled WGS sequence"/>
</dbReference>
<dbReference type="OrthoDB" id="287932at2"/>
<evidence type="ECO:0000313" key="3">
    <source>
        <dbReference type="Proteomes" id="UP000236327"/>
    </source>
</evidence>
<name>A0A2K2G0X3_9SPHN</name>
<proteinExistence type="predicted"/>
<dbReference type="Pfam" id="PF03992">
    <property type="entry name" value="ABM"/>
    <property type="match status" value="1"/>
</dbReference>
<reference evidence="2 3" key="1">
    <citation type="submission" date="2016-05" db="EMBL/GenBank/DDBJ databases">
        <title>Complete genome sequence of Novosphingobium guangzhouense SA925(T).</title>
        <authorList>
            <person name="Sha S."/>
        </authorList>
    </citation>
    <scope>NUCLEOTIDE SEQUENCE [LARGE SCALE GENOMIC DNA]</scope>
    <source>
        <strain evidence="2 3">SA925</strain>
    </source>
</reference>
<dbReference type="PANTHER" id="PTHR33336:SF3">
    <property type="entry name" value="ABM DOMAIN-CONTAINING PROTEIN"/>
    <property type="match status" value="1"/>
</dbReference>
<dbReference type="SUPFAM" id="SSF54909">
    <property type="entry name" value="Dimeric alpha+beta barrel"/>
    <property type="match status" value="1"/>
</dbReference>
<dbReference type="InterPro" id="IPR011008">
    <property type="entry name" value="Dimeric_a/b-barrel"/>
</dbReference>
<keyword evidence="2" id="KW-0503">Monooxygenase</keyword>
<dbReference type="AlphaFoldDB" id="A0A2K2G0X3"/>
<dbReference type="Gene3D" id="3.30.70.100">
    <property type="match status" value="1"/>
</dbReference>
<evidence type="ECO:0000259" key="1">
    <source>
        <dbReference type="PROSITE" id="PS51725"/>
    </source>
</evidence>
<gene>
    <name evidence="2" type="ORF">A8V01_19090</name>
</gene>
<dbReference type="GO" id="GO:0004497">
    <property type="term" value="F:monooxygenase activity"/>
    <property type="evidence" value="ECO:0007669"/>
    <property type="project" value="UniProtKB-KW"/>
</dbReference>
<evidence type="ECO:0000313" key="2">
    <source>
        <dbReference type="EMBL" id="PNU04705.1"/>
    </source>
</evidence>
<feature type="domain" description="ABM" evidence="1">
    <location>
        <begin position="2"/>
        <end position="93"/>
    </location>
</feature>
<dbReference type="PROSITE" id="PS51725">
    <property type="entry name" value="ABM"/>
    <property type="match status" value="1"/>
</dbReference>
<dbReference type="PANTHER" id="PTHR33336">
    <property type="entry name" value="QUINOL MONOOXYGENASE YGIN-RELATED"/>
    <property type="match status" value="1"/>
</dbReference>
<dbReference type="EMBL" id="LYMM01000032">
    <property type="protein sequence ID" value="PNU04705.1"/>
    <property type="molecule type" value="Genomic_DNA"/>
</dbReference>
<dbReference type="InterPro" id="IPR007138">
    <property type="entry name" value="ABM_dom"/>
</dbReference>